<evidence type="ECO:0000259" key="2">
    <source>
        <dbReference type="Pfam" id="PF18672"/>
    </source>
</evidence>
<dbReference type="InterPro" id="IPR040638">
    <property type="entry name" value="PilZN1"/>
</dbReference>
<dbReference type="Pfam" id="PF18672">
    <property type="entry name" value="PilZN1"/>
    <property type="match status" value="1"/>
</dbReference>
<name>A0ABS0YNV7_9BACT</name>
<organism evidence="3 4">
    <name type="scientific">Geomonas propionica</name>
    <dbReference type="NCBI Taxonomy" id="2798582"/>
    <lineage>
        <taxon>Bacteria</taxon>
        <taxon>Pseudomonadati</taxon>
        <taxon>Thermodesulfobacteriota</taxon>
        <taxon>Desulfuromonadia</taxon>
        <taxon>Geobacterales</taxon>
        <taxon>Geobacteraceae</taxon>
        <taxon>Geomonas</taxon>
    </lineage>
</organism>
<keyword evidence="1" id="KW-0812">Transmembrane</keyword>
<feature type="domain" description="N-terminal PilZ-like" evidence="2">
    <location>
        <begin position="14"/>
        <end position="100"/>
    </location>
</feature>
<evidence type="ECO:0000256" key="1">
    <source>
        <dbReference type="SAM" id="Phobius"/>
    </source>
</evidence>
<keyword evidence="1" id="KW-0472">Membrane</keyword>
<gene>
    <name evidence="3" type="ORF">JFN90_05800</name>
</gene>
<reference evidence="3 4" key="1">
    <citation type="submission" date="2020-12" db="EMBL/GenBank/DDBJ databases">
        <title>Geomonas sp. Red259, isolated from paddy soil.</title>
        <authorList>
            <person name="Xu Z."/>
            <person name="Zhang Z."/>
            <person name="Masuda Y."/>
            <person name="Itoh H."/>
            <person name="Senoo K."/>
        </authorList>
    </citation>
    <scope>NUCLEOTIDE SEQUENCE [LARGE SCALE GENOMIC DNA]</scope>
    <source>
        <strain evidence="3 4">Red259</strain>
    </source>
</reference>
<feature type="transmembrane region" description="Helical" evidence="1">
    <location>
        <begin position="286"/>
        <end position="308"/>
    </location>
</feature>
<evidence type="ECO:0000313" key="4">
    <source>
        <dbReference type="Proteomes" id="UP000641025"/>
    </source>
</evidence>
<proteinExistence type="predicted"/>
<accession>A0ABS0YNV7</accession>
<sequence>MEDDYSEYRQVLAPGMRIEIGIPLSGGGVFRDWGVISESGGDLLQLQISRDVLPANVRVDVGFILDVSVWLGKDSYTCSGIVTDRLGERVLQIRLFGRFTLRERRQFFRTDMALKVRYDVVDESNRKEVERDWEVRKEREQMKFQGYDDFVIAAQMARYQPAKDIVWRDQLRAQLNLGGGGICLRMPTTARADQLVNMELYLPLEPPRLVHAVGQVIHVKAPLVQRDGSSRYDVGMEFLFLDERDRDLIFKQISSVQIAHLRKVSDKREMNEADASPAARLTGRQYLVRALWVLLFLLLAFALGRYFISYSKAPPENEIQKTYEESIRKYRHLDKQP</sequence>
<dbReference type="Gene3D" id="2.30.110.70">
    <property type="match status" value="1"/>
</dbReference>
<comment type="caution">
    <text evidence="3">The sequence shown here is derived from an EMBL/GenBank/DDBJ whole genome shotgun (WGS) entry which is preliminary data.</text>
</comment>
<keyword evidence="1" id="KW-1133">Transmembrane helix</keyword>
<dbReference type="RefSeq" id="WP_199394153.1">
    <property type="nucleotide sequence ID" value="NZ_JAEMHK010000003.1"/>
</dbReference>
<dbReference type="Proteomes" id="UP000641025">
    <property type="component" value="Unassembled WGS sequence"/>
</dbReference>
<evidence type="ECO:0000313" key="3">
    <source>
        <dbReference type="EMBL" id="MBJ6799647.1"/>
    </source>
</evidence>
<keyword evidence="4" id="KW-1185">Reference proteome</keyword>
<protein>
    <submittedName>
        <fullName evidence="3">DUF5634 family protein</fullName>
    </submittedName>
</protein>
<dbReference type="EMBL" id="JAEMHK010000003">
    <property type="protein sequence ID" value="MBJ6799647.1"/>
    <property type="molecule type" value="Genomic_DNA"/>
</dbReference>